<dbReference type="InterPro" id="IPR050796">
    <property type="entry name" value="SCF_F-box_component"/>
</dbReference>
<accession>A0A199UDE8</accession>
<evidence type="ECO:0000259" key="1">
    <source>
        <dbReference type="SMART" id="SM00256"/>
    </source>
</evidence>
<evidence type="ECO:0000313" key="2">
    <source>
        <dbReference type="EMBL" id="OAY62764.1"/>
    </source>
</evidence>
<organism evidence="2 3">
    <name type="scientific">Ananas comosus</name>
    <name type="common">Pineapple</name>
    <name type="synonym">Ananas ananas</name>
    <dbReference type="NCBI Taxonomy" id="4615"/>
    <lineage>
        <taxon>Eukaryota</taxon>
        <taxon>Viridiplantae</taxon>
        <taxon>Streptophyta</taxon>
        <taxon>Embryophyta</taxon>
        <taxon>Tracheophyta</taxon>
        <taxon>Spermatophyta</taxon>
        <taxon>Magnoliopsida</taxon>
        <taxon>Liliopsida</taxon>
        <taxon>Poales</taxon>
        <taxon>Bromeliaceae</taxon>
        <taxon>Bromelioideae</taxon>
        <taxon>Ananas</taxon>
    </lineage>
</organism>
<dbReference type="InterPro" id="IPR001810">
    <property type="entry name" value="F-box_dom"/>
</dbReference>
<dbReference type="EMBL" id="LSRQ01008429">
    <property type="protein sequence ID" value="OAY62764.1"/>
    <property type="molecule type" value="Genomic_DNA"/>
</dbReference>
<dbReference type="PANTHER" id="PTHR31672">
    <property type="entry name" value="BNACNNG10540D PROTEIN"/>
    <property type="match status" value="1"/>
</dbReference>
<comment type="caution">
    <text evidence="2">The sequence shown here is derived from an EMBL/GenBank/DDBJ whole genome shotgun (WGS) entry which is preliminary data.</text>
</comment>
<reference evidence="2 3" key="1">
    <citation type="journal article" date="2016" name="DNA Res.">
        <title>The draft genome of MD-2 pineapple using hybrid error correction of long reads.</title>
        <authorList>
            <person name="Redwan R.M."/>
            <person name="Saidin A."/>
            <person name="Kumar S.V."/>
        </authorList>
    </citation>
    <scope>NUCLEOTIDE SEQUENCE [LARGE SCALE GENOMIC DNA]</scope>
    <source>
        <strain evidence="3">cv. MD2</strain>
        <tissue evidence="2">Leaf</tissue>
    </source>
</reference>
<dbReference type="AlphaFoldDB" id="A0A199UDE8"/>
<sequence>MDGADQYSSSSAAVGLCLLPWELLVQEILLRLSLPDLLRLRSVSRPLSSLLSSDSFRRLYHLRHSSASSHGWVFVFKKRPPRDAVLRGFHGAASRWFRIPVAPLLLPPAVPPGEDLFLLAASGPFFLFASNGLRALLAVDLSSRSLRRLPPSPLGPRGTSSWRRSSLHLSSDLGPAHTPLRFRFLFAELVHHRPFLFEYRSDADAWRSFEAAPAPAPAARDAADVYLHVAQSGPESLVLRAGPDPVVYRPRFPPGEDPRAGDRMHVHGNGHVAVIRSAAAEEGAGGRARARVVTGVELWGMAPRGGGGGGECAWEMTSRVPREGIEEIRKPYGVMMGCLAERDGVVRLVLLSNCKGSWDSGVALLRPRPLAVGPPAGLRH</sequence>
<feature type="domain" description="F-box" evidence="1">
    <location>
        <begin position="19"/>
        <end position="60"/>
    </location>
</feature>
<protein>
    <recommendedName>
        <fullName evidence="1">F-box domain-containing protein</fullName>
    </recommendedName>
</protein>
<dbReference type="InterPro" id="IPR036047">
    <property type="entry name" value="F-box-like_dom_sf"/>
</dbReference>
<evidence type="ECO:0000313" key="3">
    <source>
        <dbReference type="Proteomes" id="UP000092600"/>
    </source>
</evidence>
<proteinExistence type="predicted"/>
<dbReference type="Proteomes" id="UP000092600">
    <property type="component" value="Unassembled WGS sequence"/>
</dbReference>
<dbReference type="SUPFAM" id="SSF81383">
    <property type="entry name" value="F-box domain"/>
    <property type="match status" value="1"/>
</dbReference>
<name>A0A199UDE8_ANACO</name>
<gene>
    <name evidence="2" type="ORF">ACMD2_16177</name>
</gene>
<dbReference type="SMART" id="SM00256">
    <property type="entry name" value="FBOX"/>
    <property type="match status" value="1"/>
</dbReference>